<reference evidence="2 3" key="1">
    <citation type="submission" date="2019-10" db="EMBL/GenBank/DDBJ databases">
        <title>Prolixibacter strains distinguished by the presence of nitrate reductase genes were adept at nitrate-dependent anaerobic corrosion of metallic iron and carbon steel.</title>
        <authorList>
            <person name="Iino T."/>
            <person name="Shono N."/>
            <person name="Ito K."/>
            <person name="Nakamura R."/>
            <person name="Sueoka K."/>
            <person name="Harayama S."/>
            <person name="Ohkuma M."/>
        </authorList>
    </citation>
    <scope>NUCLEOTIDE SEQUENCE [LARGE SCALE GENOMIC DNA]</scope>
    <source>
        <strain evidence="2 3">JCM 13498</strain>
    </source>
</reference>
<evidence type="ECO:0000313" key="3">
    <source>
        <dbReference type="Proteomes" id="UP000391834"/>
    </source>
</evidence>
<accession>A0A5M4AXU6</accession>
<keyword evidence="1" id="KW-0732">Signal</keyword>
<protein>
    <recommendedName>
        <fullName evidence="4">Carboxypeptidase-like regulatory domain-containing protein</fullName>
    </recommendedName>
</protein>
<keyword evidence="3" id="KW-1185">Reference proteome</keyword>
<dbReference type="InterPro" id="IPR008969">
    <property type="entry name" value="CarboxyPept-like_regulatory"/>
</dbReference>
<comment type="caution">
    <text evidence="2">The sequence shown here is derived from an EMBL/GenBank/DDBJ whole genome shotgun (WGS) entry which is preliminary data.</text>
</comment>
<name>A0A5M4AXU6_9BACT</name>
<dbReference type="EMBL" id="BLAX01000001">
    <property type="protein sequence ID" value="GET32712.1"/>
    <property type="molecule type" value="Genomic_DNA"/>
</dbReference>
<evidence type="ECO:0000313" key="2">
    <source>
        <dbReference type="EMBL" id="GET32712.1"/>
    </source>
</evidence>
<dbReference type="SUPFAM" id="SSF49464">
    <property type="entry name" value="Carboxypeptidase regulatory domain-like"/>
    <property type="match status" value="1"/>
</dbReference>
<dbReference type="AlphaFoldDB" id="A0A5M4AXU6"/>
<dbReference type="OrthoDB" id="1489599at2"/>
<dbReference type="RefSeq" id="WP_153637578.1">
    <property type="nucleotide sequence ID" value="NZ_BLAX01000001.1"/>
</dbReference>
<proteinExistence type="predicted"/>
<feature type="chain" id="PRO_5024285308" description="Carboxypeptidase-like regulatory domain-containing protein" evidence="1">
    <location>
        <begin position="22"/>
        <end position="497"/>
    </location>
</feature>
<evidence type="ECO:0000256" key="1">
    <source>
        <dbReference type="SAM" id="SignalP"/>
    </source>
</evidence>
<dbReference type="Proteomes" id="UP000391834">
    <property type="component" value="Unassembled WGS sequence"/>
</dbReference>
<feature type="signal peptide" evidence="1">
    <location>
        <begin position="1"/>
        <end position="21"/>
    </location>
</feature>
<gene>
    <name evidence="2" type="ORF">PbJCM13498_15750</name>
</gene>
<dbReference type="Pfam" id="PF13715">
    <property type="entry name" value="CarbopepD_reg_2"/>
    <property type="match status" value="1"/>
</dbReference>
<organism evidence="2 3">
    <name type="scientific">Prolixibacter bellariivorans</name>
    <dbReference type="NCBI Taxonomy" id="314319"/>
    <lineage>
        <taxon>Bacteria</taxon>
        <taxon>Pseudomonadati</taxon>
        <taxon>Bacteroidota</taxon>
        <taxon>Bacteroidia</taxon>
        <taxon>Marinilabiliales</taxon>
        <taxon>Prolixibacteraceae</taxon>
        <taxon>Prolixibacter</taxon>
    </lineage>
</organism>
<sequence>MFKKYGILLWLLCLFMPGVYAQEALSVLQRPITISVDSSSVENIIDRLVIENDLYFSYNPQILPTGLHSCHAEKMPLKNVLRKLLPGSDYQFEVIDNQIIIKRLEREPLRVSAQVIDRKSRDPVPYASVTIEGQSIGTITNSDGRFDLVIPQRLLDHDILIGCLGYVEFRIAPDSLKSVSQIDLKPVSYRLREVRVKPVEPEEIIARFRAHITDNYTLTPQLMTTFYRETVKQDGEYMGMWEAVMEMLKSPYRGVASDKVRFVKGRKSEFSNSYKDVKLKIQGGPYYITKLDVVKNLESFLDPKYELIYRYRFDQPIVYNGRIAWVIRFARKERVDYPCFNGYFLIDAESYALIMADFSLDNKSLKILGESFIKKQPHGIKTQPIRAEYRITYRELNGKWSFYMARTDVQFRVRNKLNHKRSIFRSISDMVVTQQYRFPRRARFGPSGIFRSNDIFTDFIGNYDPQFWENYNVIKPDEDLRNALKKNINPSENNVQQ</sequence>
<evidence type="ECO:0008006" key="4">
    <source>
        <dbReference type="Google" id="ProtNLM"/>
    </source>
</evidence>